<dbReference type="PRINTS" id="PR00981">
    <property type="entry name" value="TRNASYNTHSER"/>
</dbReference>
<dbReference type="PANTHER" id="PTHR11778">
    <property type="entry name" value="SERYL-TRNA SYNTHETASE"/>
    <property type="match status" value="1"/>
</dbReference>
<dbReference type="InterPro" id="IPR015866">
    <property type="entry name" value="Ser-tRNA-synth_1_N"/>
</dbReference>
<dbReference type="Pfam" id="PF02403">
    <property type="entry name" value="Seryl_tRNA_N"/>
    <property type="match status" value="1"/>
</dbReference>
<dbReference type="InterPro" id="IPR010978">
    <property type="entry name" value="tRNA-bd_arm"/>
</dbReference>
<dbReference type="PROSITE" id="PS50862">
    <property type="entry name" value="AA_TRNA_LIGASE_II"/>
    <property type="match status" value="1"/>
</dbReference>
<dbReference type="Pfam" id="PF00587">
    <property type="entry name" value="tRNA-synt_2b"/>
    <property type="match status" value="1"/>
</dbReference>
<evidence type="ECO:0000256" key="6">
    <source>
        <dbReference type="ARBA" id="ARBA00031113"/>
    </source>
</evidence>
<keyword evidence="10" id="KW-1185">Reference proteome</keyword>
<accession>A0ABR0SA99</accession>
<gene>
    <name evidence="9" type="ORF">PT974_10536</name>
</gene>
<dbReference type="EMBL" id="JAVFKD010000015">
    <property type="protein sequence ID" value="KAK5989038.1"/>
    <property type="molecule type" value="Genomic_DNA"/>
</dbReference>
<dbReference type="SUPFAM" id="SSF46589">
    <property type="entry name" value="tRNA-binding arm"/>
    <property type="match status" value="1"/>
</dbReference>
<keyword evidence="4" id="KW-0067">ATP-binding</keyword>
<dbReference type="InterPro" id="IPR045864">
    <property type="entry name" value="aa-tRNA-synth_II/BPL/LPL"/>
</dbReference>
<sequence length="517" mass="57501">MNRSLAKLKCPNWRLRARITPARAFSDHNNHNHKRPSTAPKPIVDIKHIRQNPELYEQTCLERNYKRQAGHPAKIAELHEQWQQLQRDGRALRERSNLLRKQLANSATSSDDEDVRELREMSREKIQEEARVLKGDLSVIEKKEAQAVAQMEELALEIPNLTSQDTPLGDEPEIMSYINEMPRFQEGSANIWRSHVHIGAELGILDFAGAATASGWGWYYLLGDAAQLEQALVQYALAVTTKHGWTQVSPPSMVYSHIGAACGFQPRDQHGEQQVYTIAQSQADAERGVPEMCLAGTSEIPLAGMKANTILDCDELPIKRVAVSRCYRAEAGARGAETKGLYRVHEFTKVELFSWTPPEEDIAQDIFDEMLDMQTEILSSLGLYCRVLSMPAADLGASATRKIDMEAWFPSREHHSGGWGEVTSASLCTDYQTRRLATRTKSKAEGGGGGGGKLVFPWTTNGTALAVPRVLAAILENGWDEGEGTVTIPECLRPWMEGKEKIGPVARHRRVNTVASA</sequence>
<feature type="domain" description="Aminoacyl-transfer RNA synthetases class-II family profile" evidence="8">
    <location>
        <begin position="228"/>
        <end position="489"/>
    </location>
</feature>
<evidence type="ECO:0000256" key="4">
    <source>
        <dbReference type="ARBA" id="ARBA00022840"/>
    </source>
</evidence>
<dbReference type="InterPro" id="IPR006195">
    <property type="entry name" value="aa-tRNA-synth_II"/>
</dbReference>
<evidence type="ECO:0000256" key="7">
    <source>
        <dbReference type="ARBA" id="ARBA00034892"/>
    </source>
</evidence>
<keyword evidence="3" id="KW-0547">Nucleotide-binding</keyword>
<comment type="caution">
    <text evidence="9">The sequence shown here is derived from an EMBL/GenBank/DDBJ whole genome shotgun (WGS) entry which is preliminary data.</text>
</comment>
<dbReference type="InterPro" id="IPR002317">
    <property type="entry name" value="Ser-tRNA-ligase_type_1"/>
</dbReference>
<evidence type="ECO:0000256" key="5">
    <source>
        <dbReference type="ARBA" id="ARBA00023146"/>
    </source>
</evidence>
<evidence type="ECO:0000256" key="2">
    <source>
        <dbReference type="ARBA" id="ARBA00022598"/>
    </source>
</evidence>
<dbReference type="Gene3D" id="3.30.930.10">
    <property type="entry name" value="Bira Bifunctional Protein, Domain 2"/>
    <property type="match status" value="1"/>
</dbReference>
<reference evidence="9 10" key="1">
    <citation type="submission" date="2024-01" db="EMBL/GenBank/DDBJ databases">
        <title>Complete genome of Cladobotryum mycophilum ATHUM6906.</title>
        <authorList>
            <person name="Christinaki A.C."/>
            <person name="Myridakis A.I."/>
            <person name="Kouvelis V.N."/>
        </authorList>
    </citation>
    <scope>NUCLEOTIDE SEQUENCE [LARGE SCALE GENOMIC DNA]</scope>
    <source>
        <strain evidence="9 10">ATHUM6906</strain>
    </source>
</reference>
<evidence type="ECO:0000256" key="3">
    <source>
        <dbReference type="ARBA" id="ARBA00022741"/>
    </source>
</evidence>
<dbReference type="Gene3D" id="1.10.287.40">
    <property type="entry name" value="Serine-tRNA synthetase, tRNA binding domain"/>
    <property type="match status" value="1"/>
</dbReference>
<proteinExistence type="predicted"/>
<evidence type="ECO:0000256" key="1">
    <source>
        <dbReference type="ARBA" id="ARBA00012840"/>
    </source>
</evidence>
<name>A0ABR0SA99_9HYPO</name>
<keyword evidence="5" id="KW-0030">Aminoacyl-tRNA synthetase</keyword>
<protein>
    <recommendedName>
        <fullName evidence="1">serine--tRNA ligase</fullName>
        <ecNumber evidence="1">6.1.1.11</ecNumber>
    </recommendedName>
    <alternativeName>
        <fullName evidence="6">Seryl-tRNA synthetase</fullName>
    </alternativeName>
    <alternativeName>
        <fullName evidence="7">Seryl-tRNA(Ser) synthetase</fullName>
    </alternativeName>
</protein>
<dbReference type="Proteomes" id="UP001338125">
    <property type="component" value="Unassembled WGS sequence"/>
</dbReference>
<keyword evidence="2" id="KW-0436">Ligase</keyword>
<evidence type="ECO:0000259" key="8">
    <source>
        <dbReference type="PROSITE" id="PS50862"/>
    </source>
</evidence>
<organism evidence="9 10">
    <name type="scientific">Cladobotryum mycophilum</name>
    <dbReference type="NCBI Taxonomy" id="491253"/>
    <lineage>
        <taxon>Eukaryota</taxon>
        <taxon>Fungi</taxon>
        <taxon>Dikarya</taxon>
        <taxon>Ascomycota</taxon>
        <taxon>Pezizomycotina</taxon>
        <taxon>Sordariomycetes</taxon>
        <taxon>Hypocreomycetidae</taxon>
        <taxon>Hypocreales</taxon>
        <taxon>Hypocreaceae</taxon>
        <taxon>Cladobotryum</taxon>
    </lineage>
</organism>
<dbReference type="InterPro" id="IPR042103">
    <property type="entry name" value="SerRS_1_N_sf"/>
</dbReference>
<dbReference type="PIRSF" id="PIRSF001529">
    <property type="entry name" value="Ser-tRNA-synth_IIa"/>
    <property type="match status" value="1"/>
</dbReference>
<evidence type="ECO:0000313" key="10">
    <source>
        <dbReference type="Proteomes" id="UP001338125"/>
    </source>
</evidence>
<evidence type="ECO:0000313" key="9">
    <source>
        <dbReference type="EMBL" id="KAK5989038.1"/>
    </source>
</evidence>
<dbReference type="SUPFAM" id="SSF55681">
    <property type="entry name" value="Class II aaRS and biotin synthetases"/>
    <property type="match status" value="1"/>
</dbReference>
<dbReference type="InterPro" id="IPR002314">
    <property type="entry name" value="aa-tRNA-synt_IIb"/>
</dbReference>
<dbReference type="EC" id="6.1.1.11" evidence="1"/>
<dbReference type="NCBIfam" id="TIGR00414">
    <property type="entry name" value="serS"/>
    <property type="match status" value="1"/>
</dbReference>